<comment type="subcellular location">
    <subcellularLocation>
        <location evidence="1">Membrane</location>
        <topology evidence="1">Multi-pass membrane protein</topology>
    </subcellularLocation>
</comment>
<keyword evidence="2 5" id="KW-0812">Transmembrane</keyword>
<feature type="transmembrane region" description="Helical" evidence="5">
    <location>
        <begin position="499"/>
        <end position="518"/>
    </location>
</feature>
<feature type="transmembrane region" description="Helical" evidence="5">
    <location>
        <begin position="446"/>
        <end position="467"/>
    </location>
</feature>
<proteinExistence type="predicted"/>
<dbReference type="Pfam" id="PF04932">
    <property type="entry name" value="Wzy_C"/>
    <property type="match status" value="1"/>
</dbReference>
<dbReference type="AlphaFoldDB" id="A0A1G6QHN9"/>
<keyword evidence="8" id="KW-1185">Reference proteome</keyword>
<organism evidence="7 8">
    <name type="scientific">Williamwhitmania taraxaci</name>
    <dbReference type="NCBI Taxonomy" id="1640674"/>
    <lineage>
        <taxon>Bacteria</taxon>
        <taxon>Pseudomonadati</taxon>
        <taxon>Bacteroidota</taxon>
        <taxon>Bacteroidia</taxon>
        <taxon>Bacteroidales</taxon>
        <taxon>Williamwhitmaniaceae</taxon>
        <taxon>Williamwhitmania</taxon>
    </lineage>
</organism>
<dbReference type="STRING" id="1640674.SAMN05216323_10615"/>
<evidence type="ECO:0000256" key="2">
    <source>
        <dbReference type="ARBA" id="ARBA00022692"/>
    </source>
</evidence>
<dbReference type="InterPro" id="IPR051533">
    <property type="entry name" value="WaaL-like"/>
</dbReference>
<dbReference type="Proteomes" id="UP000199452">
    <property type="component" value="Unassembled WGS sequence"/>
</dbReference>
<dbReference type="GO" id="GO:0016020">
    <property type="term" value="C:membrane"/>
    <property type="evidence" value="ECO:0007669"/>
    <property type="project" value="UniProtKB-SubCell"/>
</dbReference>
<evidence type="ECO:0000256" key="1">
    <source>
        <dbReference type="ARBA" id="ARBA00004141"/>
    </source>
</evidence>
<reference evidence="7 8" key="1">
    <citation type="submission" date="2016-09" db="EMBL/GenBank/DDBJ databases">
        <authorList>
            <person name="Capua I."/>
            <person name="De Benedictis P."/>
            <person name="Joannis T."/>
            <person name="Lombin L.H."/>
            <person name="Cattoli G."/>
        </authorList>
    </citation>
    <scope>NUCLEOTIDE SEQUENCE [LARGE SCALE GENOMIC DNA]</scope>
    <source>
        <strain evidence="7 8">A7P-90m</strain>
    </source>
</reference>
<keyword evidence="3 5" id="KW-1133">Transmembrane helix</keyword>
<sequence>MLSRSAHRLLFLFFSALVAFALPLNEVGVSVGLIGLVVNWAFEWRYRKFFHSFQGARPLLFFLGIYCLVIVGLIFTADFSWALHDLRIKLPLLLVPIVFFSSDRLQEKELHLILLALIAGVFVGSVASMLVFWQVIPIELTSSRSISLFISHIRFALLICMAVAALVYLMRERYRTLPTILKVLGGLLVVWFVMFTFILQSITGMVIMVLLFTGFMVGRIRAISNPMYRLWAYSFFGAVILIGASMITKTISSYYTVEIVDPAIDTYTTANGRAYSKGLSSQERENGHYVDLFVCEEELEREWNRRGNLRYNEVGKDGFLVQYALKRFLTSKGLQKDSIGVWSLSKDEVCAIEKGVANVLDMSPFSIKGKIYRLVREVDLYNRGVDVGGASLAQRFVYWKLAAQIFSENWLVGVGTGDVKEAYKQKYIENPSLLEPKFQLRAHNQYITMFVTYGIFGGVFFLIALFYPIIALRAWKEPLVLAFAIILMLSMLNEDTLETHIGVSFAAFFYSVLFFGWLRQSKSLSKNVTDASR</sequence>
<evidence type="ECO:0000313" key="8">
    <source>
        <dbReference type="Proteomes" id="UP000199452"/>
    </source>
</evidence>
<dbReference type="OrthoDB" id="1093278at2"/>
<evidence type="ECO:0000259" key="6">
    <source>
        <dbReference type="Pfam" id="PF04932"/>
    </source>
</evidence>
<dbReference type="RefSeq" id="WP_092439978.1">
    <property type="nucleotide sequence ID" value="NZ_FMYP01000061.1"/>
</dbReference>
<dbReference type="PANTHER" id="PTHR37422">
    <property type="entry name" value="TEICHURONIC ACID BIOSYNTHESIS PROTEIN TUAE"/>
    <property type="match status" value="1"/>
</dbReference>
<dbReference type="EMBL" id="FMYP01000061">
    <property type="protein sequence ID" value="SDC91444.1"/>
    <property type="molecule type" value="Genomic_DNA"/>
</dbReference>
<gene>
    <name evidence="7" type="ORF">SAMN05216323_10615</name>
</gene>
<feature type="transmembrane region" description="Helical" evidence="5">
    <location>
        <begin position="148"/>
        <end position="169"/>
    </location>
</feature>
<dbReference type="PANTHER" id="PTHR37422:SF13">
    <property type="entry name" value="LIPOPOLYSACCHARIDE BIOSYNTHESIS PROTEIN PA4999-RELATED"/>
    <property type="match status" value="1"/>
</dbReference>
<keyword evidence="4 5" id="KW-0472">Membrane</keyword>
<evidence type="ECO:0000256" key="3">
    <source>
        <dbReference type="ARBA" id="ARBA00022989"/>
    </source>
</evidence>
<feature type="transmembrane region" description="Helical" evidence="5">
    <location>
        <begin position="181"/>
        <end position="199"/>
    </location>
</feature>
<evidence type="ECO:0000256" key="5">
    <source>
        <dbReference type="SAM" id="Phobius"/>
    </source>
</evidence>
<evidence type="ECO:0000256" key="4">
    <source>
        <dbReference type="ARBA" id="ARBA00023136"/>
    </source>
</evidence>
<feature type="transmembrane region" description="Helical" evidence="5">
    <location>
        <begin position="59"/>
        <end position="82"/>
    </location>
</feature>
<feature type="transmembrane region" description="Helical" evidence="5">
    <location>
        <begin position="112"/>
        <end position="136"/>
    </location>
</feature>
<accession>A0A1G6QHN9</accession>
<dbReference type="InterPro" id="IPR007016">
    <property type="entry name" value="O-antigen_ligase-rel_domated"/>
</dbReference>
<evidence type="ECO:0000313" key="7">
    <source>
        <dbReference type="EMBL" id="SDC91444.1"/>
    </source>
</evidence>
<feature type="transmembrane region" description="Helical" evidence="5">
    <location>
        <begin position="230"/>
        <end position="247"/>
    </location>
</feature>
<protein>
    <recommendedName>
        <fullName evidence="6">O-antigen ligase-related domain-containing protein</fullName>
    </recommendedName>
</protein>
<feature type="domain" description="O-antigen ligase-related" evidence="6">
    <location>
        <begin position="368"/>
        <end position="462"/>
    </location>
</feature>
<name>A0A1G6QHN9_9BACT</name>